<dbReference type="PANTHER" id="PTHR11102:SF160">
    <property type="entry name" value="ERAD-ASSOCIATED E3 UBIQUITIN-PROTEIN LIGASE COMPONENT HRD3"/>
    <property type="match status" value="1"/>
</dbReference>
<keyword evidence="3" id="KW-1133">Transmembrane helix</keyword>
<dbReference type="PANTHER" id="PTHR11102">
    <property type="entry name" value="SEL-1-LIKE PROTEIN"/>
    <property type="match status" value="1"/>
</dbReference>
<organism evidence="5 6">
    <name type="scientific">Jimgerdemannia flammicorona</name>
    <dbReference type="NCBI Taxonomy" id="994334"/>
    <lineage>
        <taxon>Eukaryota</taxon>
        <taxon>Fungi</taxon>
        <taxon>Fungi incertae sedis</taxon>
        <taxon>Mucoromycota</taxon>
        <taxon>Mucoromycotina</taxon>
        <taxon>Endogonomycetes</taxon>
        <taxon>Endogonales</taxon>
        <taxon>Endogonaceae</taxon>
        <taxon>Jimgerdemannia</taxon>
    </lineage>
</organism>
<dbReference type="OrthoDB" id="416217at2759"/>
<proteinExistence type="inferred from homology"/>
<dbReference type="SUPFAM" id="SSF81901">
    <property type="entry name" value="HCP-like"/>
    <property type="match status" value="2"/>
</dbReference>
<feature type="region of interest" description="Disordered" evidence="2">
    <location>
        <begin position="463"/>
        <end position="521"/>
    </location>
</feature>
<evidence type="ECO:0000256" key="1">
    <source>
        <dbReference type="ARBA" id="ARBA00038101"/>
    </source>
</evidence>
<dbReference type="InterPro" id="IPR008978">
    <property type="entry name" value="HSP20-like_chaperone"/>
</dbReference>
<dbReference type="Proteomes" id="UP000268093">
    <property type="component" value="Unassembled WGS sequence"/>
</dbReference>
<reference evidence="5 6" key="1">
    <citation type="journal article" date="2018" name="New Phytol.">
        <title>Phylogenomics of Endogonaceae and evolution of mycorrhizas within Mucoromycota.</title>
        <authorList>
            <person name="Chang Y."/>
            <person name="Desiro A."/>
            <person name="Na H."/>
            <person name="Sandor L."/>
            <person name="Lipzen A."/>
            <person name="Clum A."/>
            <person name="Barry K."/>
            <person name="Grigoriev I.V."/>
            <person name="Martin F.M."/>
            <person name="Stajich J.E."/>
            <person name="Smith M.E."/>
            <person name="Bonito G."/>
            <person name="Spatafora J.W."/>
        </authorList>
    </citation>
    <scope>NUCLEOTIDE SEQUENCE [LARGE SCALE GENOMIC DNA]</scope>
    <source>
        <strain evidence="5 6">GMNB39</strain>
    </source>
</reference>
<dbReference type="EMBL" id="RBNI01001357">
    <property type="protein sequence ID" value="RUP50539.1"/>
    <property type="molecule type" value="Genomic_DNA"/>
</dbReference>
<dbReference type="InterPro" id="IPR006597">
    <property type="entry name" value="Sel1-like"/>
</dbReference>
<keyword evidence="6" id="KW-1185">Reference proteome</keyword>
<gene>
    <name evidence="5" type="ORF">BC936DRAFT_138694</name>
</gene>
<keyword evidence="3" id="KW-0472">Membrane</keyword>
<dbReference type="InterPro" id="IPR050767">
    <property type="entry name" value="Sel1_AlgK"/>
</dbReference>
<dbReference type="Gene3D" id="2.60.40.790">
    <property type="match status" value="1"/>
</dbReference>
<evidence type="ECO:0000313" key="6">
    <source>
        <dbReference type="Proteomes" id="UP000268093"/>
    </source>
</evidence>
<feature type="transmembrane region" description="Helical" evidence="3">
    <location>
        <begin position="522"/>
        <end position="545"/>
    </location>
</feature>
<dbReference type="Gene3D" id="1.25.40.10">
    <property type="entry name" value="Tetratricopeptide repeat domain"/>
    <property type="match status" value="2"/>
</dbReference>
<feature type="compositionally biased region" description="Basic residues" evidence="2">
    <location>
        <begin position="497"/>
        <end position="515"/>
    </location>
</feature>
<dbReference type="InterPro" id="IPR011990">
    <property type="entry name" value="TPR-like_helical_dom_sf"/>
</dbReference>
<keyword evidence="3" id="KW-0812">Transmembrane</keyword>
<comment type="similarity">
    <text evidence="1">Belongs to the sel-1 family.</text>
</comment>
<dbReference type="SUPFAM" id="SSF49764">
    <property type="entry name" value="HSP20-like chaperones"/>
    <property type="match status" value="1"/>
</dbReference>
<dbReference type="InterPro" id="IPR007052">
    <property type="entry name" value="CS_dom"/>
</dbReference>
<evidence type="ECO:0000259" key="4">
    <source>
        <dbReference type="PROSITE" id="PS51203"/>
    </source>
</evidence>
<comment type="caution">
    <text evidence="5">The sequence shown here is derived from an EMBL/GenBank/DDBJ whole genome shotgun (WGS) entry which is preliminary data.</text>
</comment>
<sequence>MASPLQDEDLYPSNPNTYIWSQTDDQLTVSFLVLDHFRAKDMEVTIESTLLKAGVRGQEPVVKVRWVYCVAWRSEILSSLTEETLRQTGFARLIHSGKLYSTIRPKESLWQLDKPSSALSSLANSPALSSSGSSFAFITPPLSPNTSLILPPPAMDLPPESSDSGSINMSPLGRASHRFRVVTIHLEKSDDVIWPMLVTSGITERMDLDATSAYHLGVMFESQRDAENSYKFYLHAAEHGHTKSMLKVAAMYEIGNQASIDNLTLLPVYPERDPRLAFSWHKRAADLSNDPESGTTGPDPEACYIVGMTYVTGVLEAGIARDYIQALRYFNRAMVLTVPFLDIGDHDAPTPRNRPPETVTERFFCSSAFQSGLIYLEGTPDDAQLDETSQSIAADPVMAIEYWRRSAVVGHAQSAFNVGIMHLNGNGMDMPDRWEAARWFTRARKLDVEGSLRASMPETLEVEWDAKRPGEEIDDEGAGSSVESLPAESAATTERGKMKRKKSQHRKKSRSKASRSRGDEGMAWKVTAAAVVSTGAVIGVAWLLWKRLSGASSGTGK</sequence>
<name>A0A433DI98_9FUNG</name>
<evidence type="ECO:0000313" key="5">
    <source>
        <dbReference type="EMBL" id="RUP50539.1"/>
    </source>
</evidence>
<dbReference type="Pfam" id="PF08238">
    <property type="entry name" value="Sel1"/>
    <property type="match status" value="5"/>
</dbReference>
<dbReference type="PROSITE" id="PS51203">
    <property type="entry name" value="CS"/>
    <property type="match status" value="1"/>
</dbReference>
<dbReference type="AlphaFoldDB" id="A0A433DI98"/>
<dbReference type="SMART" id="SM00671">
    <property type="entry name" value="SEL1"/>
    <property type="match status" value="5"/>
</dbReference>
<feature type="domain" description="CS" evidence="4">
    <location>
        <begin position="13"/>
        <end position="198"/>
    </location>
</feature>
<evidence type="ECO:0000256" key="3">
    <source>
        <dbReference type="SAM" id="Phobius"/>
    </source>
</evidence>
<protein>
    <recommendedName>
        <fullName evidence="4">CS domain-containing protein</fullName>
    </recommendedName>
</protein>
<dbReference type="Pfam" id="PF04969">
    <property type="entry name" value="CS"/>
    <property type="match status" value="1"/>
</dbReference>
<accession>A0A433DI98</accession>
<evidence type="ECO:0000256" key="2">
    <source>
        <dbReference type="SAM" id="MobiDB-lite"/>
    </source>
</evidence>